<reference evidence="3" key="1">
    <citation type="submission" date="2019-08" db="EMBL/GenBank/DDBJ databases">
        <authorList>
            <person name="Kucharzyk K."/>
            <person name="Murdoch R.W."/>
            <person name="Higgins S."/>
            <person name="Loffler F."/>
        </authorList>
    </citation>
    <scope>NUCLEOTIDE SEQUENCE</scope>
</reference>
<dbReference type="AlphaFoldDB" id="A0A645B7G4"/>
<keyword evidence="1" id="KW-0812">Transmembrane</keyword>
<sequence length="191" mass="20167">MTAEVLAAKVAATLAEDEKTRNVVLSILIGLGLLFTFGGFIICTLLLGFGGVAAAADSLYYYPVPGYTTISSGYDPERVNPVTKKVEPHLAVDFPAPEGTPIVAARGGTVWMTGVGSEPGKYIWLEHSDGSKTMYCHCSEILVKVGDEVAAGDPIALVGNTGVSTGSHCHFQIKTPEGDLIDPAQLLQNWE</sequence>
<dbReference type="SUPFAM" id="SSF51261">
    <property type="entry name" value="Duplicated hybrid motif"/>
    <property type="match status" value="1"/>
</dbReference>
<proteinExistence type="predicted"/>
<dbReference type="InterPro" id="IPR050570">
    <property type="entry name" value="Cell_wall_metabolism_enzyme"/>
</dbReference>
<dbReference type="InterPro" id="IPR016047">
    <property type="entry name" value="M23ase_b-sheet_dom"/>
</dbReference>
<feature type="transmembrane region" description="Helical" evidence="1">
    <location>
        <begin position="23"/>
        <end position="49"/>
    </location>
</feature>
<keyword evidence="1" id="KW-0472">Membrane</keyword>
<evidence type="ECO:0000259" key="2">
    <source>
        <dbReference type="Pfam" id="PF01551"/>
    </source>
</evidence>
<dbReference type="GO" id="GO:0004222">
    <property type="term" value="F:metalloendopeptidase activity"/>
    <property type="evidence" value="ECO:0007669"/>
    <property type="project" value="TreeGrafter"/>
</dbReference>
<name>A0A645B7G4_9ZZZZ</name>
<gene>
    <name evidence="3" type="ORF">SDC9_104467</name>
</gene>
<protein>
    <recommendedName>
        <fullName evidence="2">M23ase beta-sheet core domain-containing protein</fullName>
    </recommendedName>
</protein>
<dbReference type="PANTHER" id="PTHR21666">
    <property type="entry name" value="PEPTIDASE-RELATED"/>
    <property type="match status" value="1"/>
</dbReference>
<comment type="caution">
    <text evidence="3">The sequence shown here is derived from an EMBL/GenBank/DDBJ whole genome shotgun (WGS) entry which is preliminary data.</text>
</comment>
<dbReference type="CDD" id="cd12797">
    <property type="entry name" value="M23_peptidase"/>
    <property type="match status" value="1"/>
</dbReference>
<dbReference type="EMBL" id="VSSQ01016374">
    <property type="protein sequence ID" value="MPM57644.1"/>
    <property type="molecule type" value="Genomic_DNA"/>
</dbReference>
<keyword evidence="1" id="KW-1133">Transmembrane helix</keyword>
<dbReference type="InterPro" id="IPR011055">
    <property type="entry name" value="Dup_hybrid_motif"/>
</dbReference>
<organism evidence="3">
    <name type="scientific">bioreactor metagenome</name>
    <dbReference type="NCBI Taxonomy" id="1076179"/>
    <lineage>
        <taxon>unclassified sequences</taxon>
        <taxon>metagenomes</taxon>
        <taxon>ecological metagenomes</taxon>
    </lineage>
</organism>
<evidence type="ECO:0000313" key="3">
    <source>
        <dbReference type="EMBL" id="MPM57644.1"/>
    </source>
</evidence>
<dbReference type="PANTHER" id="PTHR21666:SF270">
    <property type="entry name" value="MUREIN HYDROLASE ACTIVATOR ENVC"/>
    <property type="match status" value="1"/>
</dbReference>
<feature type="domain" description="M23ase beta-sheet core" evidence="2">
    <location>
        <begin position="88"/>
        <end position="183"/>
    </location>
</feature>
<evidence type="ECO:0000256" key="1">
    <source>
        <dbReference type="SAM" id="Phobius"/>
    </source>
</evidence>
<dbReference type="Gene3D" id="2.70.70.10">
    <property type="entry name" value="Glucose Permease (Domain IIA)"/>
    <property type="match status" value="1"/>
</dbReference>
<dbReference type="Pfam" id="PF01551">
    <property type="entry name" value="Peptidase_M23"/>
    <property type="match status" value="1"/>
</dbReference>
<accession>A0A645B7G4</accession>